<proteinExistence type="predicted"/>
<sequence length="138" mass="15434">MRKLFMTISLAFVTSFTTKAQASHPATQTDTIVRYLITSSATDFNNHRPPNPVGFRKVKLGHIKSADGGKQYLISGEFLTKEDKKEVWIPFITIKTSGYEQWIGTQAKTLIKSGSIFDDKKEDLSAALQSQLADLHKN</sequence>
<evidence type="ECO:0000256" key="1">
    <source>
        <dbReference type="SAM" id="SignalP"/>
    </source>
</evidence>
<dbReference type="eggNOG" id="ENOG502ZTNF">
    <property type="taxonomic scope" value="Bacteria"/>
</dbReference>
<protein>
    <submittedName>
        <fullName evidence="2">Uncharacterized protein</fullName>
    </submittedName>
</protein>
<dbReference type="EMBL" id="CM001403">
    <property type="protein sequence ID" value="EHQ28725.1"/>
    <property type="molecule type" value="Genomic_DNA"/>
</dbReference>
<evidence type="ECO:0000313" key="2">
    <source>
        <dbReference type="EMBL" id="EHQ28725.1"/>
    </source>
</evidence>
<dbReference type="OrthoDB" id="1493966at2"/>
<evidence type="ECO:0000313" key="3">
    <source>
        <dbReference type="Proteomes" id="UP000002774"/>
    </source>
</evidence>
<name>H1Y8V9_9SPHI</name>
<dbReference type="AlphaFoldDB" id="H1Y8V9"/>
<dbReference type="HOGENOM" id="CLU_1852967_0_0_10"/>
<reference evidence="2" key="1">
    <citation type="submission" date="2011-09" db="EMBL/GenBank/DDBJ databases">
        <title>The permanent draft genome of Mucilaginibacter paludis DSM 18603.</title>
        <authorList>
            <consortium name="US DOE Joint Genome Institute (JGI-PGF)"/>
            <person name="Lucas S."/>
            <person name="Han J."/>
            <person name="Lapidus A."/>
            <person name="Bruce D."/>
            <person name="Goodwin L."/>
            <person name="Pitluck S."/>
            <person name="Peters L."/>
            <person name="Kyrpides N."/>
            <person name="Mavromatis K."/>
            <person name="Ivanova N."/>
            <person name="Mikhailova N."/>
            <person name="Held B."/>
            <person name="Detter J.C."/>
            <person name="Tapia R."/>
            <person name="Han C."/>
            <person name="Land M."/>
            <person name="Hauser L."/>
            <person name="Markowitz V."/>
            <person name="Cheng J.-F."/>
            <person name="Hugenholtz P."/>
            <person name="Woyke T."/>
            <person name="Wu D."/>
            <person name="Tindall B."/>
            <person name="Brambilla E."/>
            <person name="Klenk H.-P."/>
            <person name="Eisen J.A."/>
        </authorList>
    </citation>
    <scope>NUCLEOTIDE SEQUENCE [LARGE SCALE GENOMIC DNA]</scope>
    <source>
        <strain evidence="2">DSM 18603</strain>
    </source>
</reference>
<gene>
    <name evidence="2" type="ORF">Mucpa_4638</name>
</gene>
<feature type="signal peptide" evidence="1">
    <location>
        <begin position="1"/>
        <end position="22"/>
    </location>
</feature>
<organism evidence="2 3">
    <name type="scientific">Mucilaginibacter paludis DSM 18603</name>
    <dbReference type="NCBI Taxonomy" id="714943"/>
    <lineage>
        <taxon>Bacteria</taxon>
        <taxon>Pseudomonadati</taxon>
        <taxon>Bacteroidota</taxon>
        <taxon>Sphingobacteriia</taxon>
        <taxon>Sphingobacteriales</taxon>
        <taxon>Sphingobacteriaceae</taxon>
        <taxon>Mucilaginibacter</taxon>
    </lineage>
</organism>
<keyword evidence="3" id="KW-1185">Reference proteome</keyword>
<feature type="chain" id="PRO_5003558308" evidence="1">
    <location>
        <begin position="23"/>
        <end position="138"/>
    </location>
</feature>
<dbReference type="Proteomes" id="UP000002774">
    <property type="component" value="Chromosome"/>
</dbReference>
<dbReference type="RefSeq" id="WP_008509620.1">
    <property type="nucleotide sequence ID" value="NZ_CM001403.1"/>
</dbReference>
<accession>H1Y8V9</accession>
<keyword evidence="1" id="KW-0732">Signal</keyword>